<evidence type="ECO:0000313" key="2">
    <source>
        <dbReference type="EMBL" id="MBM6400255.1"/>
    </source>
</evidence>
<comment type="caution">
    <text evidence="2">The sequence shown here is derived from an EMBL/GenBank/DDBJ whole genome shotgun (WGS) entry which is preliminary data.</text>
</comment>
<dbReference type="RefSeq" id="WP_204130733.1">
    <property type="nucleotide sequence ID" value="NZ_JAFDVD010000008.1"/>
</dbReference>
<dbReference type="InterPro" id="IPR036291">
    <property type="entry name" value="NAD(P)-bd_dom_sf"/>
</dbReference>
<dbReference type="Gene3D" id="3.90.25.10">
    <property type="entry name" value="UDP-galactose 4-epimerase, domain 1"/>
    <property type="match status" value="1"/>
</dbReference>
<dbReference type="CDD" id="cd05269">
    <property type="entry name" value="TMR_SDR_a"/>
    <property type="match status" value="1"/>
</dbReference>
<feature type="domain" description="NmrA-like" evidence="1">
    <location>
        <begin position="6"/>
        <end position="223"/>
    </location>
</feature>
<reference evidence="2" key="1">
    <citation type="submission" date="2021-02" db="EMBL/GenBank/DDBJ databases">
        <title>Phycicoccus sp. MQZ13P-5T, whole genome shotgun sequence.</title>
        <authorList>
            <person name="Tuo L."/>
        </authorList>
    </citation>
    <scope>NUCLEOTIDE SEQUENCE</scope>
    <source>
        <strain evidence="2">MQZ13P-5</strain>
    </source>
</reference>
<dbReference type="EMBL" id="JAFDVD010000008">
    <property type="protein sequence ID" value="MBM6400255.1"/>
    <property type="molecule type" value="Genomic_DNA"/>
</dbReference>
<dbReference type="Proteomes" id="UP001430172">
    <property type="component" value="Unassembled WGS sequence"/>
</dbReference>
<dbReference type="InterPro" id="IPR052718">
    <property type="entry name" value="NmrA-type_oxidoreductase"/>
</dbReference>
<dbReference type="InterPro" id="IPR008030">
    <property type="entry name" value="NmrA-like"/>
</dbReference>
<dbReference type="SUPFAM" id="SSF51735">
    <property type="entry name" value="NAD(P)-binding Rossmann-fold domains"/>
    <property type="match status" value="1"/>
</dbReference>
<dbReference type="PANTHER" id="PTHR47129">
    <property type="entry name" value="QUINONE OXIDOREDUCTASE 2"/>
    <property type="match status" value="1"/>
</dbReference>
<dbReference type="Pfam" id="PF05368">
    <property type="entry name" value="NmrA"/>
    <property type="match status" value="1"/>
</dbReference>
<name>A0ABS2CKE6_9MICO</name>
<protein>
    <submittedName>
        <fullName evidence="2">SDR family oxidoreductase</fullName>
    </submittedName>
</protein>
<dbReference type="Gene3D" id="3.40.50.720">
    <property type="entry name" value="NAD(P)-binding Rossmann-like Domain"/>
    <property type="match status" value="1"/>
</dbReference>
<organism evidence="2 3">
    <name type="scientific">Phycicoccus sonneratiae</name>
    <dbReference type="NCBI Taxonomy" id="2807628"/>
    <lineage>
        <taxon>Bacteria</taxon>
        <taxon>Bacillati</taxon>
        <taxon>Actinomycetota</taxon>
        <taxon>Actinomycetes</taxon>
        <taxon>Micrococcales</taxon>
        <taxon>Intrasporangiaceae</taxon>
        <taxon>Phycicoccus</taxon>
    </lineage>
</organism>
<dbReference type="PANTHER" id="PTHR47129:SF1">
    <property type="entry name" value="NMRA-LIKE DOMAIN-CONTAINING PROTEIN"/>
    <property type="match status" value="1"/>
</dbReference>
<gene>
    <name evidence="2" type="ORF">JQN70_07660</name>
</gene>
<evidence type="ECO:0000259" key="1">
    <source>
        <dbReference type="Pfam" id="PF05368"/>
    </source>
</evidence>
<proteinExistence type="predicted"/>
<sequence length="282" mass="29514">MTTSTPRIAVTGATGAVGGMVARDLADRGVPQRLVVRDPSRAPQLPGAEVVAATYGDADAMRAALEGVDVLLLVSASESADRMAEHRSAVEAASAAGVGHVVYTSFLGAAADCTFTLGRDHWATEGLVRDAGLSHTFLRDSLYLDFLPLMVGEDGVVRGPAGDGRLGAVAREDVARTAVAALLDPDAHRNLTYDLTGPEALSFTEIAATIAEITGRPATFHDETVEEAYASRAGYGAPPWQLDAWVSTYTAVRAGELDVVTGDVERVTGRAPISLRELLART</sequence>
<evidence type="ECO:0000313" key="3">
    <source>
        <dbReference type="Proteomes" id="UP001430172"/>
    </source>
</evidence>
<keyword evidence="3" id="KW-1185">Reference proteome</keyword>
<accession>A0ABS2CKE6</accession>